<dbReference type="AlphaFoldDB" id="A0A1N7CVA1"/>
<evidence type="ECO:0000313" key="2">
    <source>
        <dbReference type="EMBL" id="SIR67542.1"/>
    </source>
</evidence>
<evidence type="ECO:0000256" key="1">
    <source>
        <dbReference type="SAM" id="MobiDB-lite"/>
    </source>
</evidence>
<dbReference type="Proteomes" id="UP000186218">
    <property type="component" value="Unassembled WGS sequence"/>
</dbReference>
<dbReference type="Gene3D" id="3.30.1460.10">
    <property type="match status" value="1"/>
</dbReference>
<dbReference type="SUPFAM" id="SSF69635">
    <property type="entry name" value="Type III secretory system chaperone-like"/>
    <property type="match status" value="1"/>
</dbReference>
<evidence type="ECO:0000313" key="3">
    <source>
        <dbReference type="Proteomes" id="UP000186218"/>
    </source>
</evidence>
<sequence length="226" mass="24947">MTSGEPIINGHSRSGPDGRPPAIVEQSDRIQSVLRERGVEFSVRASGGADTEHVVVELPGERKLKTTVLLTVGKPGVRVEAFVCRHPDENTENVFRYLLKRNRRLYGVAYTIDNIGDIYLVGRISAESVTPDELDRILGQVLEAADGDFNTLLELGFATSIRREWAWRVSRRESLNNLLAFEHLIDKESLPAPGEPLSRPDQRLQDIATPDPGIPGTGPADNDESD</sequence>
<feature type="region of interest" description="Disordered" evidence="1">
    <location>
        <begin position="189"/>
        <end position="226"/>
    </location>
</feature>
<organism evidence="2 3">
    <name type="scientific">Williamsia sterculiae</name>
    <dbReference type="NCBI Taxonomy" id="1344003"/>
    <lineage>
        <taxon>Bacteria</taxon>
        <taxon>Bacillati</taxon>
        <taxon>Actinomycetota</taxon>
        <taxon>Actinomycetes</taxon>
        <taxon>Mycobacteriales</taxon>
        <taxon>Nocardiaceae</taxon>
        <taxon>Williamsia</taxon>
    </lineage>
</organism>
<dbReference type="EMBL" id="FTNT01000001">
    <property type="protein sequence ID" value="SIR67542.1"/>
    <property type="molecule type" value="Genomic_DNA"/>
</dbReference>
<dbReference type="InterPro" id="IPR019660">
    <property type="entry name" value="Put_sensory_transdc_reg_YbjN"/>
</dbReference>
<protein>
    <submittedName>
        <fullName evidence="2">Putative sensory transduction regulator</fullName>
    </submittedName>
</protein>
<proteinExistence type="predicted"/>
<feature type="region of interest" description="Disordered" evidence="1">
    <location>
        <begin position="1"/>
        <end position="22"/>
    </location>
</feature>
<accession>A0A1N7CVA1</accession>
<dbReference type="OrthoDB" id="3212317at2"/>
<gene>
    <name evidence="2" type="ORF">SAMN05445060_0387</name>
</gene>
<keyword evidence="3" id="KW-1185">Reference proteome</keyword>
<name>A0A1N7CVA1_9NOCA</name>
<dbReference type="STRING" id="1344003.SAMN05445060_0387"/>
<dbReference type="RefSeq" id="WP_083709172.1">
    <property type="nucleotide sequence ID" value="NZ_FTNT01000001.1"/>
</dbReference>
<dbReference type="Pfam" id="PF10722">
    <property type="entry name" value="YbjN"/>
    <property type="match status" value="1"/>
</dbReference>
<reference evidence="2 3" key="1">
    <citation type="submission" date="2017-01" db="EMBL/GenBank/DDBJ databases">
        <authorList>
            <person name="Mah S.A."/>
            <person name="Swanson W.J."/>
            <person name="Moy G.W."/>
            <person name="Vacquier V.D."/>
        </authorList>
    </citation>
    <scope>NUCLEOTIDE SEQUENCE [LARGE SCALE GENOMIC DNA]</scope>
    <source>
        <strain evidence="2 3">CPCC 203464</strain>
    </source>
</reference>